<comment type="subcellular location">
    <subcellularLocation>
        <location evidence="1">Secreted</location>
    </subcellularLocation>
</comment>
<dbReference type="Gene3D" id="2.60.40.10">
    <property type="entry name" value="Immunoglobulins"/>
    <property type="match status" value="1"/>
</dbReference>
<protein>
    <recommendedName>
        <fullName evidence="5">SD-repeat containing protein B domain-containing protein</fullName>
    </recommendedName>
</protein>
<feature type="domain" description="SD-repeat containing protein B" evidence="5">
    <location>
        <begin position="191"/>
        <end position="252"/>
    </location>
</feature>
<dbReference type="InterPro" id="IPR033764">
    <property type="entry name" value="Sdr_B"/>
</dbReference>
<accession>A0A7C3WK69</accession>
<evidence type="ECO:0000313" key="6">
    <source>
        <dbReference type="EMBL" id="HGB13653.1"/>
    </source>
</evidence>
<dbReference type="GO" id="GO:0005576">
    <property type="term" value="C:extracellular region"/>
    <property type="evidence" value="ECO:0007669"/>
    <property type="project" value="UniProtKB-SubCell"/>
</dbReference>
<feature type="chain" id="PRO_5028055084" description="SD-repeat containing protein B domain-containing protein" evidence="4">
    <location>
        <begin position="26"/>
        <end position="451"/>
    </location>
</feature>
<dbReference type="Pfam" id="PF17210">
    <property type="entry name" value="SdrD_B"/>
    <property type="match status" value="1"/>
</dbReference>
<evidence type="ECO:0000256" key="3">
    <source>
        <dbReference type="ARBA" id="ARBA00022729"/>
    </source>
</evidence>
<evidence type="ECO:0000256" key="4">
    <source>
        <dbReference type="SAM" id="SignalP"/>
    </source>
</evidence>
<dbReference type="EMBL" id="DTHB01000005">
    <property type="protein sequence ID" value="HGB13653.1"/>
    <property type="molecule type" value="Genomic_DNA"/>
</dbReference>
<dbReference type="AlphaFoldDB" id="A0A7C3WK69"/>
<gene>
    <name evidence="6" type="ORF">ENV62_00195</name>
</gene>
<evidence type="ECO:0000256" key="2">
    <source>
        <dbReference type="ARBA" id="ARBA00022525"/>
    </source>
</evidence>
<name>A0A7C3WK69_9BACT</name>
<dbReference type="SUPFAM" id="SSF117074">
    <property type="entry name" value="Hypothetical protein PA1324"/>
    <property type="match status" value="1"/>
</dbReference>
<organism evidence="6">
    <name type="scientific">Desulfobacca acetoxidans</name>
    <dbReference type="NCBI Taxonomy" id="60893"/>
    <lineage>
        <taxon>Bacteria</taxon>
        <taxon>Pseudomonadati</taxon>
        <taxon>Thermodesulfobacteriota</taxon>
        <taxon>Desulfobaccia</taxon>
        <taxon>Desulfobaccales</taxon>
        <taxon>Desulfobaccaceae</taxon>
        <taxon>Desulfobacca</taxon>
    </lineage>
</organism>
<evidence type="ECO:0000256" key="1">
    <source>
        <dbReference type="ARBA" id="ARBA00004613"/>
    </source>
</evidence>
<comment type="caution">
    <text evidence="6">The sequence shown here is derived from an EMBL/GenBank/DDBJ whole genome shotgun (WGS) entry which is preliminary data.</text>
</comment>
<feature type="signal peptide" evidence="4">
    <location>
        <begin position="1"/>
        <end position="25"/>
    </location>
</feature>
<keyword evidence="2" id="KW-0964">Secreted</keyword>
<sequence length="451" mass="48263">MSRRNLWIITVACICAMAWAGMASAQLSGAIFTSDKNGDIVNQNLYNLKTDVYLNGGPKPGHCDNLSAGLPAGDYYFQVTDPSGDTLLSTDDITCRRFRVDASGKISDYIPGGGSCTNHDTGGPTLCNGITVQLYPFENTPNPGGVYKVWVTPVNQYNPGAGFFGFIEAWSKTDVFKVKESVHPPQETATITGYKFYDTNTNGSKDPGEPGIENWRINLYQGSDFDYDDTDKEGLYQFSVEAGSGVYTICEVIPPPPPDGKATWIHTTPTCGQVTAGTGEIAGPNFGNVCLGPGGGLTLGFWSNKNGAKLFDGNALSAMVNLNLRKADGSPFDPGNYTQFRTWLLGANATNMAYMLSAQLAAMKLNVLKSFVDGNALIYAPGTTSANPAGFATVNAIINEANTELGLHGHGYTPAGSPYRSYQEALKNALDNANNNRTFVQPPSNCPVYYP</sequence>
<keyword evidence="3 4" id="KW-0732">Signal</keyword>
<evidence type="ECO:0000259" key="5">
    <source>
        <dbReference type="Pfam" id="PF17210"/>
    </source>
</evidence>
<proteinExistence type="predicted"/>
<dbReference type="InterPro" id="IPR013783">
    <property type="entry name" value="Ig-like_fold"/>
</dbReference>
<reference evidence="6" key="1">
    <citation type="journal article" date="2020" name="mSystems">
        <title>Genome- and Community-Level Interaction Insights into Carbon Utilization and Element Cycling Functions of Hydrothermarchaeota in Hydrothermal Sediment.</title>
        <authorList>
            <person name="Zhou Z."/>
            <person name="Liu Y."/>
            <person name="Xu W."/>
            <person name="Pan J."/>
            <person name="Luo Z.H."/>
            <person name="Li M."/>
        </authorList>
    </citation>
    <scope>NUCLEOTIDE SEQUENCE [LARGE SCALE GENOMIC DNA]</scope>
    <source>
        <strain evidence="6">SpSt-776</strain>
    </source>
</reference>